<protein>
    <recommendedName>
        <fullName evidence="3">Glycosyltransferase family 2 protein</fullName>
    </recommendedName>
</protein>
<dbReference type="AlphaFoldDB" id="A0A7G5XHQ8"/>
<reference evidence="2" key="1">
    <citation type="submission" date="2020-08" db="EMBL/GenBank/DDBJ databases">
        <title>Lacibacter sp. S13-6-6 genome sequencing.</title>
        <authorList>
            <person name="Jin L."/>
        </authorList>
    </citation>
    <scope>NUCLEOTIDE SEQUENCE [LARGE SCALE GENOMIC DNA]</scope>
    <source>
        <strain evidence="2">S13-6-6</strain>
    </source>
</reference>
<evidence type="ECO:0000313" key="2">
    <source>
        <dbReference type="Proteomes" id="UP000515344"/>
    </source>
</evidence>
<dbReference type="EMBL" id="CP060007">
    <property type="protein sequence ID" value="QNA45011.1"/>
    <property type="molecule type" value="Genomic_DNA"/>
</dbReference>
<gene>
    <name evidence="1" type="ORF">H4075_02110</name>
</gene>
<evidence type="ECO:0008006" key="3">
    <source>
        <dbReference type="Google" id="ProtNLM"/>
    </source>
</evidence>
<evidence type="ECO:0000313" key="1">
    <source>
        <dbReference type="EMBL" id="QNA45011.1"/>
    </source>
</evidence>
<keyword evidence="2" id="KW-1185">Reference proteome</keyword>
<dbReference type="RefSeq" id="WP_182803696.1">
    <property type="nucleotide sequence ID" value="NZ_CP060007.1"/>
</dbReference>
<dbReference type="KEGG" id="lacs:H4075_02110"/>
<proteinExistence type="predicted"/>
<dbReference type="Proteomes" id="UP000515344">
    <property type="component" value="Chromosome"/>
</dbReference>
<sequence>MKQDYVHFKVFVLYTDFPCDFIEHPQVTYVEFPFGHQSYDEIPIREELRIKFKSEKMVVRRWDKARKLTYGSKLAKEEGFNYLMALDADDLLSRYFFARLAANSDKGECPGWYMHKGYIYKPGTNYLMLVPKLMRFLNGSTHVLRADLVPIPDFQSTDWLDYSLFTDHGWIKDRLKTYLNIDLQPIMQPMLVYVVHGSNISKVNAKEYGLSFKNIIKRFLRGRLLTRKRKEEFGIH</sequence>
<accession>A0A7G5XHQ8</accession>
<organism evidence="1 2">
    <name type="scientific">Lacibacter sediminis</name>
    <dbReference type="NCBI Taxonomy" id="2760713"/>
    <lineage>
        <taxon>Bacteria</taxon>
        <taxon>Pseudomonadati</taxon>
        <taxon>Bacteroidota</taxon>
        <taxon>Chitinophagia</taxon>
        <taxon>Chitinophagales</taxon>
        <taxon>Chitinophagaceae</taxon>
        <taxon>Lacibacter</taxon>
    </lineage>
</organism>
<name>A0A7G5XHQ8_9BACT</name>